<dbReference type="AlphaFoldDB" id="A0A0G0WT80"/>
<evidence type="ECO:0000313" key="3">
    <source>
        <dbReference type="Proteomes" id="UP000034163"/>
    </source>
</evidence>
<keyword evidence="1" id="KW-0812">Transmembrane</keyword>
<protein>
    <recommendedName>
        <fullName evidence="4">Glycosyltransferase RgtA/B/C/D-like domain-containing protein</fullName>
    </recommendedName>
</protein>
<keyword evidence="1" id="KW-0472">Membrane</keyword>
<comment type="caution">
    <text evidence="2">The sequence shown here is derived from an EMBL/GenBank/DDBJ whole genome shotgun (WGS) entry which is preliminary data.</text>
</comment>
<reference evidence="2 3" key="1">
    <citation type="journal article" date="2015" name="Nature">
        <title>rRNA introns, odd ribosomes, and small enigmatic genomes across a large radiation of phyla.</title>
        <authorList>
            <person name="Brown C.T."/>
            <person name="Hug L.A."/>
            <person name="Thomas B.C."/>
            <person name="Sharon I."/>
            <person name="Castelle C.J."/>
            <person name="Singh A."/>
            <person name="Wilkins M.J."/>
            <person name="Williams K.H."/>
            <person name="Banfield J.F."/>
        </authorList>
    </citation>
    <scope>NUCLEOTIDE SEQUENCE [LARGE SCALE GENOMIC DNA]</scope>
</reference>
<gene>
    <name evidence="2" type="ORF">UU72_C0030G0001</name>
</gene>
<feature type="transmembrane region" description="Helical" evidence="1">
    <location>
        <begin position="322"/>
        <end position="339"/>
    </location>
</feature>
<evidence type="ECO:0000313" key="2">
    <source>
        <dbReference type="EMBL" id="KKS15969.1"/>
    </source>
</evidence>
<accession>A0A0G0WT80</accession>
<organism evidence="2 3">
    <name type="scientific">candidate division WWE3 bacterium GW2011_GWB1_41_6</name>
    <dbReference type="NCBI Taxonomy" id="1619112"/>
    <lineage>
        <taxon>Bacteria</taxon>
        <taxon>Katanobacteria</taxon>
    </lineage>
</organism>
<keyword evidence="1" id="KW-1133">Transmembrane helix</keyword>
<dbReference type="Proteomes" id="UP000034163">
    <property type="component" value="Unassembled WGS sequence"/>
</dbReference>
<feature type="transmembrane region" description="Helical" evidence="1">
    <location>
        <begin position="297"/>
        <end position="316"/>
    </location>
</feature>
<feature type="transmembrane region" description="Helical" evidence="1">
    <location>
        <begin position="129"/>
        <end position="145"/>
    </location>
</feature>
<feature type="transmembrane region" description="Helical" evidence="1">
    <location>
        <begin position="208"/>
        <end position="231"/>
    </location>
</feature>
<dbReference type="EMBL" id="LCBS01000030">
    <property type="protein sequence ID" value="KKS15969.1"/>
    <property type="molecule type" value="Genomic_DNA"/>
</dbReference>
<feature type="transmembrane region" description="Helical" evidence="1">
    <location>
        <begin position="346"/>
        <end position="365"/>
    </location>
</feature>
<feature type="transmembrane region" description="Helical" evidence="1">
    <location>
        <begin position="264"/>
        <end position="290"/>
    </location>
</feature>
<feature type="transmembrane region" description="Helical" evidence="1">
    <location>
        <begin position="78"/>
        <end position="99"/>
    </location>
</feature>
<evidence type="ECO:0008006" key="4">
    <source>
        <dbReference type="Google" id="ProtNLM"/>
    </source>
</evidence>
<sequence length="450" mass="51544">MSNSDAARWHRRSERFLTAVKSGELKDTYQHYQPGVTLMWLNALVKQSAFTAQLRYTNEPKTLENADYFPVIHGISKAAIVVVLGILFFIQLILINRIFSHKTSLIYGLLLVLEPYLIGIDRWFHLTSLETYFLFTSFLCLVYWYKKFTGNSGKKYLFLAAVLFALAVLSKLTSLSALPTLLLIILFRNTGTDRPDKSIFKKECIIIAAKNVSIFTVVFLVTLFIVFPAFWVGPVNVITKLYDAVVGAVSDDIRGDYYYGVFSMFYYFIILAFKLSPVTLIIFTLSLVFFKRTFSSVPRLFSVVLLANLLIVLTVSDKKIDRYIIIMFPSILLICSLFFSSLNRKLITGVFLAHLLVFLYAYLTYYPVFSAFYSPALGGTKKAMDLGIYENSGEYFSDAAFYLNGLGRDKYVYIPNNFESFSYYYKGNIQRDLSETTDYIVASLDFDRRN</sequence>
<proteinExistence type="predicted"/>
<feature type="non-terminal residue" evidence="2">
    <location>
        <position position="450"/>
    </location>
</feature>
<evidence type="ECO:0000256" key="1">
    <source>
        <dbReference type="SAM" id="Phobius"/>
    </source>
</evidence>
<name>A0A0G0WT80_UNCKA</name>
<feature type="transmembrane region" description="Helical" evidence="1">
    <location>
        <begin position="157"/>
        <end position="187"/>
    </location>
</feature>